<reference evidence="1 2" key="1">
    <citation type="submission" date="2021-04" db="EMBL/GenBank/DDBJ databases">
        <authorList>
            <person name="Rodrigo-Torres L."/>
            <person name="Arahal R. D."/>
            <person name="Lucena T."/>
        </authorList>
    </citation>
    <scope>NUCLEOTIDE SEQUENCE [LARGE SCALE GENOMIC DNA]</scope>
    <source>
        <strain evidence="1 2">CECT 9623</strain>
    </source>
</reference>
<name>A0ABM8UZQ6_9BACT</name>
<dbReference type="Proteomes" id="UP000679725">
    <property type="component" value="Unassembled WGS sequence"/>
</dbReference>
<evidence type="ECO:0000313" key="1">
    <source>
        <dbReference type="EMBL" id="CAG5075091.1"/>
    </source>
</evidence>
<proteinExistence type="predicted"/>
<dbReference type="EMBL" id="CAJRAU010000018">
    <property type="protein sequence ID" value="CAG5075091.1"/>
    <property type="molecule type" value="Genomic_DNA"/>
</dbReference>
<keyword evidence="2" id="KW-1185">Reference proteome</keyword>
<gene>
    <name evidence="1" type="ORF">DYBT9623_05573</name>
</gene>
<protein>
    <submittedName>
        <fullName evidence="1">Uncharacterized protein</fullName>
    </submittedName>
</protein>
<accession>A0ABM8UZQ6</accession>
<dbReference type="RefSeq" id="WP_215236782.1">
    <property type="nucleotide sequence ID" value="NZ_CAJRAU010000018.1"/>
</dbReference>
<comment type="caution">
    <text evidence="1">The sequence shown here is derived from an EMBL/GenBank/DDBJ whole genome shotgun (WGS) entry which is preliminary data.</text>
</comment>
<organism evidence="1 2">
    <name type="scientific">Dyadobacter linearis</name>
    <dbReference type="NCBI Taxonomy" id="2823330"/>
    <lineage>
        <taxon>Bacteria</taxon>
        <taxon>Pseudomonadati</taxon>
        <taxon>Bacteroidota</taxon>
        <taxon>Cytophagia</taxon>
        <taxon>Cytophagales</taxon>
        <taxon>Spirosomataceae</taxon>
        <taxon>Dyadobacter</taxon>
    </lineage>
</organism>
<evidence type="ECO:0000313" key="2">
    <source>
        <dbReference type="Proteomes" id="UP000679725"/>
    </source>
</evidence>
<sequence length="148" mass="16717">MEFDSGKSHLELMVIWKDDEMIELSVKASNGRYFGTTQVYDTAESLMGLATSLADFWGGHQPIVYEAGANGGYAFWGMYIYLLKPSGLISVEVNLEENSNDRDDSHEKKNKVKLEIQVYTASIDRFRDELIQLAQNEEGVAFLYGENT</sequence>